<feature type="region of interest" description="Disordered" evidence="1">
    <location>
        <begin position="800"/>
        <end position="840"/>
    </location>
</feature>
<dbReference type="EMBL" id="DS999644">
    <property type="protein sequence ID" value="EFE77225.2"/>
    <property type="molecule type" value="Genomic_DNA"/>
</dbReference>
<protein>
    <submittedName>
        <fullName evidence="2">Predicted protein</fullName>
    </submittedName>
</protein>
<accession>D6AJF3</accession>
<dbReference type="Proteomes" id="UP000003986">
    <property type="component" value="Unassembled WGS sequence"/>
</dbReference>
<proteinExistence type="predicted"/>
<sequence>MEETGHGTEGPSALRGERVAEDVNRSAEQRHRYRRRHATQVQYRQSLTASEGGTVPTYYEVMQTDLSKLTAAADEWEAMAGKFKKLEDQYKKDVHGVTVDGSWVGLSATAANEHFKVTLRELQAAQTEAKAIAALVRDAYSQFVDLRGKVQAARAGAIEAGMKVSAQGAVFFDTEKLSPSNRNAYQHDPSYQESGRAEAAKWEQAIDRAVKAVTDADAGVKIALNAVVVDTDVLDGTMNGFNAKAKSDIEKYEADRMTEISTRINSGTATAQDLKEAERSLRDNSGNKVYSQTLLNSLGPDGTIKFTNKLNDLAYHEDKKGRNSYLAIQAGLANTLATATAVPELRDKNGKTAKIGSPGYDTALEEWKKSKDGRFYSTWMEDIRSNGTKEFDLTATQAHRSSGIDQKALGYQSLVTLMQHGDASYSGAFLHDLADSIRAAEDPNHEKAPGNPNIWDLDHKFDSKNAGKTDGWFANDPLDGLLGVMSKNPEASTAYFDPSSSSGKDNLEYFQTKRDWEVVNEYGTSRKDGVAVLAGDALDSDSHVGFGAALEAAATGRTPGSSAPEGFTEHTAAQTRVLEEVVRSYSEITKIDQGAMPENIRVNMANTLAHYPGDVHDILSGGVDYSDPDFSTHPNDVSVKTEEMNRFVRALSEDGGAFRMLHDSQLGHIAEQIDTLEKDDFTQKPTGNSDAAIGIARDSGKVMGTLDEIRADTLGDKRDSEIGQNNWNKVYKYHVYGAPITGLPVIGDSLQRLVDIGTGMQAETLNNAITNGTKAELIEHYEKHGYPRLTNMLNERAKTVHAPPEEISDSKGRMGDIRASAGSSYSQGIGSAQGSTGENG</sequence>
<reference evidence="3" key="1">
    <citation type="submission" date="2008-10" db="EMBL/GenBank/DDBJ databases">
        <authorList>
            <person name="Molnar K."/>
        </authorList>
    </citation>
    <scope>NUCLEOTIDE SEQUENCE [LARGE SCALE GENOMIC DNA]</scope>
    <source>
        <strain evidence="3">NRRL 15998</strain>
    </source>
</reference>
<feature type="compositionally biased region" description="Polar residues" evidence="1">
    <location>
        <begin position="821"/>
        <end position="840"/>
    </location>
</feature>
<gene>
    <name evidence="2" type="ORF">SSGG_04592</name>
</gene>
<feature type="region of interest" description="Disordered" evidence="1">
    <location>
        <begin position="1"/>
        <end position="46"/>
    </location>
</feature>
<evidence type="ECO:0000256" key="1">
    <source>
        <dbReference type="SAM" id="MobiDB-lite"/>
    </source>
</evidence>
<evidence type="ECO:0000313" key="3">
    <source>
        <dbReference type="Proteomes" id="UP000003986"/>
    </source>
</evidence>
<dbReference type="AlphaFoldDB" id="D6AJF3"/>
<reference evidence="3" key="2">
    <citation type="submission" date="2008-12" db="EMBL/GenBank/DDBJ databases">
        <title>Annotation of Streptomyces roseosporus strain NRRL 15998.</title>
        <authorList>
            <consortium name="The Broad Institute Genome Sequencing Platform"/>
            <consortium name="Broad Institute Microbial Sequencing Center"/>
            <person name="Fischbach M."/>
            <person name="Ward D."/>
            <person name="Young S."/>
            <person name="Kodira C.D."/>
            <person name="Zeng Q."/>
            <person name="Koehrsen M."/>
            <person name="Godfrey P."/>
            <person name="Alvarado L."/>
            <person name="Berlin A.M."/>
            <person name="Borenstein D."/>
            <person name="Chen Z."/>
            <person name="Engels R."/>
            <person name="Freedman E."/>
            <person name="Gellesch M."/>
            <person name="Goldberg J."/>
            <person name="Griggs A."/>
            <person name="Gujja S."/>
            <person name="Heiman D.I."/>
            <person name="Hepburn T.A."/>
            <person name="Howarth C."/>
            <person name="Jen D."/>
            <person name="Larson L."/>
            <person name="Lewis B."/>
            <person name="Mehta T."/>
            <person name="Park D."/>
            <person name="Pearson M."/>
            <person name="Roberts A."/>
            <person name="Saif S."/>
            <person name="Shea T.D."/>
            <person name="Shenoy N."/>
            <person name="Sisk P."/>
            <person name="Stolte C."/>
            <person name="Sykes S.N."/>
            <person name="Walk T."/>
            <person name="White J."/>
            <person name="Yandava C."/>
            <person name="Straight P."/>
            <person name="Clardy J."/>
            <person name="Hung D."/>
            <person name="Kolter R."/>
            <person name="Mekalanos J."/>
            <person name="Walker S."/>
            <person name="Walsh C.T."/>
            <person name="Wieland B.L.C."/>
            <person name="Ilzarbe M."/>
            <person name="Galagan J."/>
            <person name="Nusbaum C."/>
            <person name="Birren B."/>
        </authorList>
    </citation>
    <scope>NUCLEOTIDE SEQUENCE [LARGE SCALE GENOMIC DNA]</scope>
    <source>
        <strain evidence="3">NRRL 15998</strain>
    </source>
</reference>
<evidence type="ECO:0000313" key="2">
    <source>
        <dbReference type="EMBL" id="EFE77225.2"/>
    </source>
</evidence>
<feature type="compositionally biased region" description="Basic and acidic residues" evidence="1">
    <location>
        <begin position="15"/>
        <end position="30"/>
    </location>
</feature>
<organism evidence="2 3">
    <name type="scientific">Streptomyces filamentosus NRRL 15998</name>
    <dbReference type="NCBI Taxonomy" id="457431"/>
    <lineage>
        <taxon>Bacteria</taxon>
        <taxon>Bacillati</taxon>
        <taxon>Actinomycetota</taxon>
        <taxon>Actinomycetes</taxon>
        <taxon>Kitasatosporales</taxon>
        <taxon>Streptomycetaceae</taxon>
        <taxon>Streptomyces</taxon>
    </lineage>
</organism>
<name>D6AJF3_STRFL</name>